<gene>
    <name evidence="1" type="ORF">SYN_02315</name>
</gene>
<dbReference type="AlphaFoldDB" id="Q2LQP9"/>
<sequence length="256" mass="29614">MKNDKEKSVKQKYFPTEEELELIRKTYDGSSLALNRIMRLLGRKYPRWYVRRLAAHMGLAIPKPADWTAAEESYVAEHYPKMGVKALQKGLRHNFGVSRSTTAIHVKVKRLGLLSADGEGFTLRGLCKLLWNDQENHSIVYRWMEKGWLKGKRRGTLRKKCQGGDHWYFDPEWVRSFIVAHPEEIDLRLVDPVAFIRLVAGDKEILKICKCPACGLEHETKTINPGLVMPRIYCPSCKKRIAETKMDDDWVRAMEG</sequence>
<reference evidence="1 2" key="1">
    <citation type="journal article" date="2007" name="Proc. Natl. Acad. Sci. U.S.A.">
        <title>The genome of Syntrophus aciditrophicus: life at the thermodynamic limit of microbial growth.</title>
        <authorList>
            <person name="McInerney M.J."/>
            <person name="Rohlin L."/>
            <person name="Mouttaki H."/>
            <person name="Kim U."/>
            <person name="Krupp R.S."/>
            <person name="Rios-Hernandez L."/>
            <person name="Sieber J."/>
            <person name="Struchtemeyer C.G."/>
            <person name="Bhattacharyya A."/>
            <person name="Campbell J.W."/>
            <person name="Gunsalus R.P."/>
        </authorList>
    </citation>
    <scope>NUCLEOTIDE SEQUENCE [LARGE SCALE GENOMIC DNA]</scope>
    <source>
        <strain evidence="1 2">SB</strain>
    </source>
</reference>
<dbReference type="Proteomes" id="UP000001933">
    <property type="component" value="Chromosome"/>
</dbReference>
<evidence type="ECO:0000313" key="2">
    <source>
        <dbReference type="Proteomes" id="UP000001933"/>
    </source>
</evidence>
<dbReference type="InParanoid" id="Q2LQP9"/>
<dbReference type="KEGG" id="sat:SYN_02315"/>
<protein>
    <submittedName>
        <fullName evidence="1">Hypothetical cytosolic protein</fullName>
    </submittedName>
</protein>
<keyword evidence="2" id="KW-1185">Reference proteome</keyword>
<dbReference type="HOGENOM" id="CLU_1085548_0_0_7"/>
<dbReference type="STRING" id="56780.SYN_02315"/>
<accession>Q2LQP9</accession>
<proteinExistence type="predicted"/>
<evidence type="ECO:0000313" key="1">
    <source>
        <dbReference type="EMBL" id="ABC76410.1"/>
    </source>
</evidence>
<organism evidence="1 2">
    <name type="scientific">Syntrophus aciditrophicus (strain SB)</name>
    <dbReference type="NCBI Taxonomy" id="56780"/>
    <lineage>
        <taxon>Bacteria</taxon>
        <taxon>Pseudomonadati</taxon>
        <taxon>Thermodesulfobacteriota</taxon>
        <taxon>Syntrophia</taxon>
        <taxon>Syntrophales</taxon>
        <taxon>Syntrophaceae</taxon>
        <taxon>Syntrophus</taxon>
    </lineage>
</organism>
<dbReference type="EMBL" id="CP000252">
    <property type="protein sequence ID" value="ABC76410.1"/>
    <property type="molecule type" value="Genomic_DNA"/>
</dbReference>
<name>Q2LQP9_SYNAS</name>